<evidence type="ECO:0000256" key="14">
    <source>
        <dbReference type="PIRSR" id="PIRSR611782-1"/>
    </source>
</evidence>
<dbReference type="InterPro" id="IPR009003">
    <property type="entry name" value="Peptidase_S1_PA"/>
</dbReference>
<dbReference type="SUPFAM" id="SSF50156">
    <property type="entry name" value="PDZ domain-like"/>
    <property type="match status" value="2"/>
</dbReference>
<dbReference type="PROSITE" id="PS50106">
    <property type="entry name" value="PDZ"/>
    <property type="match status" value="2"/>
</dbReference>
<evidence type="ECO:0000256" key="6">
    <source>
        <dbReference type="ARBA" id="ARBA00022670"/>
    </source>
</evidence>
<dbReference type="InterPro" id="IPR041489">
    <property type="entry name" value="PDZ_6"/>
</dbReference>
<keyword evidence="12" id="KW-0346">Stress response</keyword>
<evidence type="ECO:0000256" key="10">
    <source>
        <dbReference type="ARBA" id="ARBA00022801"/>
    </source>
</evidence>
<keyword evidence="7 17" id="KW-0732">Signal</keyword>
<dbReference type="SMART" id="SM00228">
    <property type="entry name" value="PDZ"/>
    <property type="match status" value="2"/>
</dbReference>
<comment type="catalytic activity">
    <reaction evidence="1">
        <text>Acts on substrates that are at least partially unfolded. The cleavage site P1 residue is normally between a pair of hydrophobic residues, such as Val-|-Val.</text>
        <dbReference type="EC" id="3.4.21.107"/>
    </reaction>
</comment>
<comment type="subcellular location">
    <subcellularLocation>
        <location evidence="2">Periplasm</location>
    </subcellularLocation>
</comment>
<dbReference type="Pfam" id="PF13365">
    <property type="entry name" value="Trypsin_2"/>
    <property type="match status" value="1"/>
</dbReference>
<name>A0A846MV97_9PROT</name>
<evidence type="ECO:0000256" key="12">
    <source>
        <dbReference type="ARBA" id="ARBA00023016"/>
    </source>
</evidence>
<dbReference type="AlphaFoldDB" id="A0A846MV97"/>
<evidence type="ECO:0000259" key="18">
    <source>
        <dbReference type="PROSITE" id="PS50106"/>
    </source>
</evidence>
<feature type="binding site" evidence="15">
    <location>
        <position position="135"/>
    </location>
    <ligand>
        <name>substrate</name>
    </ligand>
</feature>
<evidence type="ECO:0000256" key="11">
    <source>
        <dbReference type="ARBA" id="ARBA00022825"/>
    </source>
</evidence>
<evidence type="ECO:0000256" key="8">
    <source>
        <dbReference type="ARBA" id="ARBA00022737"/>
    </source>
</evidence>
<evidence type="ECO:0000256" key="13">
    <source>
        <dbReference type="ARBA" id="ARBA00032850"/>
    </source>
</evidence>
<dbReference type="InterPro" id="IPR001940">
    <property type="entry name" value="Peptidase_S1C"/>
</dbReference>
<evidence type="ECO:0000256" key="3">
    <source>
        <dbReference type="ARBA" id="ARBA00010541"/>
    </source>
</evidence>
<feature type="active site" description="Charge relay system" evidence="14">
    <location>
        <position position="105"/>
    </location>
</feature>
<keyword evidence="9" id="KW-0574">Periplasm</keyword>
<evidence type="ECO:0000256" key="2">
    <source>
        <dbReference type="ARBA" id="ARBA00004418"/>
    </source>
</evidence>
<feature type="region of interest" description="Disordered" evidence="16">
    <location>
        <begin position="353"/>
        <end position="382"/>
    </location>
</feature>
<reference evidence="19 20" key="1">
    <citation type="submission" date="2020-03" db="EMBL/GenBank/DDBJ databases">
        <title>Genomic Encyclopedia of Type Strains, Phase IV (KMG-IV): sequencing the most valuable type-strain genomes for metagenomic binning, comparative biology and taxonomic classification.</title>
        <authorList>
            <person name="Goeker M."/>
        </authorList>
    </citation>
    <scope>NUCLEOTIDE SEQUENCE [LARGE SCALE GENOMIC DNA]</scope>
    <source>
        <strain evidence="19 20">DSM 19867</strain>
    </source>
</reference>
<dbReference type="Pfam" id="PF13180">
    <property type="entry name" value="PDZ_2"/>
    <property type="match status" value="1"/>
</dbReference>
<dbReference type="PANTHER" id="PTHR22939:SF130">
    <property type="entry name" value="PERIPLASMIC SERINE ENDOPROTEASE DEGP-LIKE-RELATED"/>
    <property type="match status" value="1"/>
</dbReference>
<comment type="similarity">
    <text evidence="3">Belongs to the peptidase S1C family.</text>
</comment>
<feature type="active site" description="Charge relay system" evidence="14">
    <location>
        <position position="135"/>
    </location>
</feature>
<sequence>MRARFSVIAVFAAFLVAAPAVARGAPESFADLSQQLLPTVVNISTSQTLKPSQRNVELPQVAPGSPLEELFKNFSGPKSNLPRHVTSLGSGFVIDPSGYIVTNNHVIEDADQITVMLNDGSSLPAKLVGRDDKTDLALLKINPRRPIPSAHFGDSDRARIGDWVIAIGNPFGLGSTVTAGIVSARNRNIDAGPYDEFIQTDAPINRGNSGGPLFDMGGNVVGINSAIFSPTGGSVGIGFAIPSNLARDVINQLRQFGQVRRGWVGVNIQPVTADLAEGLGLPGPVGALIGNVTPNGPAARAGIRTGDVITAFDGKKIPDARTLSRTAAGTPIGKTVTVDIMRNRRPMSVRLTVQRLADPPAKPQRQGPPAKPRKTSQLGLSLSPLNGSTRATFRLPGSIQGVVVTDVMPDSPAEEKNLRAGDVIVAVQDQMVRTPEDVQRRIDADLRSGRKVEVLLVNRAGALTYVALRF</sequence>
<dbReference type="GO" id="GO:0004252">
    <property type="term" value="F:serine-type endopeptidase activity"/>
    <property type="evidence" value="ECO:0007669"/>
    <property type="project" value="InterPro"/>
</dbReference>
<dbReference type="Gene3D" id="2.30.42.10">
    <property type="match status" value="2"/>
</dbReference>
<protein>
    <recommendedName>
        <fullName evidence="5">Probable periplasmic serine endoprotease DegP-like</fullName>
        <ecNumber evidence="4">3.4.21.107</ecNumber>
    </recommendedName>
    <alternativeName>
        <fullName evidence="13">Protease Do</fullName>
    </alternativeName>
</protein>
<dbReference type="NCBIfam" id="TIGR02037">
    <property type="entry name" value="degP_htrA_DO"/>
    <property type="match status" value="1"/>
</dbReference>
<dbReference type="GO" id="GO:0006508">
    <property type="term" value="P:proteolysis"/>
    <property type="evidence" value="ECO:0007669"/>
    <property type="project" value="UniProtKB-KW"/>
</dbReference>
<evidence type="ECO:0000256" key="9">
    <source>
        <dbReference type="ARBA" id="ARBA00022764"/>
    </source>
</evidence>
<feature type="binding site" evidence="15">
    <location>
        <position position="105"/>
    </location>
    <ligand>
        <name>substrate</name>
    </ligand>
</feature>
<keyword evidence="10 19" id="KW-0378">Hydrolase</keyword>
<accession>A0A846MV97</accession>
<evidence type="ECO:0000256" key="5">
    <source>
        <dbReference type="ARBA" id="ARBA00013958"/>
    </source>
</evidence>
<comment type="caution">
    <text evidence="19">The sequence shown here is derived from an EMBL/GenBank/DDBJ whole genome shotgun (WGS) entry which is preliminary data.</text>
</comment>
<dbReference type="EMBL" id="JAASRM010000001">
    <property type="protein sequence ID" value="NIK87458.1"/>
    <property type="molecule type" value="Genomic_DNA"/>
</dbReference>
<evidence type="ECO:0000256" key="15">
    <source>
        <dbReference type="PIRSR" id="PIRSR611782-2"/>
    </source>
</evidence>
<dbReference type="PANTHER" id="PTHR22939">
    <property type="entry name" value="SERINE PROTEASE FAMILY S1C HTRA-RELATED"/>
    <property type="match status" value="1"/>
</dbReference>
<dbReference type="InterPro" id="IPR011782">
    <property type="entry name" value="Pept_S1C_Do"/>
</dbReference>
<dbReference type="PRINTS" id="PR00834">
    <property type="entry name" value="PROTEASES2C"/>
</dbReference>
<dbReference type="EC" id="3.4.21.107" evidence="4"/>
<dbReference type="Pfam" id="PF17820">
    <property type="entry name" value="PDZ_6"/>
    <property type="match status" value="1"/>
</dbReference>
<evidence type="ECO:0000256" key="4">
    <source>
        <dbReference type="ARBA" id="ARBA00013035"/>
    </source>
</evidence>
<evidence type="ECO:0000313" key="19">
    <source>
        <dbReference type="EMBL" id="NIK87458.1"/>
    </source>
</evidence>
<dbReference type="SUPFAM" id="SSF50494">
    <property type="entry name" value="Trypsin-like serine proteases"/>
    <property type="match status" value="1"/>
</dbReference>
<evidence type="ECO:0000256" key="1">
    <source>
        <dbReference type="ARBA" id="ARBA00001772"/>
    </source>
</evidence>
<evidence type="ECO:0000313" key="20">
    <source>
        <dbReference type="Proteomes" id="UP000570514"/>
    </source>
</evidence>
<evidence type="ECO:0000256" key="16">
    <source>
        <dbReference type="SAM" id="MobiDB-lite"/>
    </source>
</evidence>
<gene>
    <name evidence="19" type="ORF">FHS83_000776</name>
</gene>
<dbReference type="Proteomes" id="UP000570514">
    <property type="component" value="Unassembled WGS sequence"/>
</dbReference>
<feature type="signal peptide" evidence="17">
    <location>
        <begin position="1"/>
        <end position="22"/>
    </location>
</feature>
<dbReference type="FunFam" id="2.40.10.120:FF:000007">
    <property type="entry name" value="Periplasmic serine endoprotease DegP-like"/>
    <property type="match status" value="1"/>
</dbReference>
<feature type="binding site" evidence="15">
    <location>
        <begin position="207"/>
        <end position="209"/>
    </location>
    <ligand>
        <name>substrate</name>
    </ligand>
</feature>
<keyword evidence="8" id="KW-0677">Repeat</keyword>
<feature type="chain" id="PRO_5039366262" description="Probable periplasmic serine endoprotease DegP-like" evidence="17">
    <location>
        <begin position="23"/>
        <end position="470"/>
    </location>
</feature>
<dbReference type="InterPro" id="IPR001478">
    <property type="entry name" value="PDZ"/>
</dbReference>
<evidence type="ECO:0000256" key="7">
    <source>
        <dbReference type="ARBA" id="ARBA00022729"/>
    </source>
</evidence>
<feature type="active site" description="Charge relay system" evidence="14">
    <location>
        <position position="209"/>
    </location>
</feature>
<dbReference type="Gene3D" id="2.40.10.120">
    <property type="match status" value="1"/>
</dbReference>
<keyword evidence="20" id="KW-1185">Reference proteome</keyword>
<dbReference type="InterPro" id="IPR036034">
    <property type="entry name" value="PDZ_sf"/>
</dbReference>
<keyword evidence="11" id="KW-0720">Serine protease</keyword>
<dbReference type="GO" id="GO:0042597">
    <property type="term" value="C:periplasmic space"/>
    <property type="evidence" value="ECO:0007669"/>
    <property type="project" value="UniProtKB-SubCell"/>
</dbReference>
<dbReference type="RefSeq" id="WP_167081115.1">
    <property type="nucleotide sequence ID" value="NZ_BAAADC010000001.1"/>
</dbReference>
<evidence type="ECO:0000256" key="17">
    <source>
        <dbReference type="SAM" id="SignalP"/>
    </source>
</evidence>
<keyword evidence="6 19" id="KW-0645">Protease</keyword>
<proteinExistence type="inferred from homology"/>
<dbReference type="CDD" id="cd10839">
    <property type="entry name" value="cpPDZ1_DegP-like"/>
    <property type="match status" value="1"/>
</dbReference>
<feature type="domain" description="PDZ" evidence="18">
    <location>
        <begin position="371"/>
        <end position="461"/>
    </location>
</feature>
<feature type="domain" description="PDZ" evidence="18">
    <location>
        <begin position="265"/>
        <end position="344"/>
    </location>
</feature>
<organism evidence="19 20">
    <name type="scientific">Rhizomicrobium palustre</name>
    <dbReference type="NCBI Taxonomy" id="189966"/>
    <lineage>
        <taxon>Bacteria</taxon>
        <taxon>Pseudomonadati</taxon>
        <taxon>Pseudomonadota</taxon>
        <taxon>Alphaproteobacteria</taxon>
        <taxon>Micropepsales</taxon>
        <taxon>Micropepsaceae</taxon>
        <taxon>Rhizomicrobium</taxon>
    </lineage>
</organism>